<keyword evidence="5" id="KW-1185">Reference proteome</keyword>
<dbReference type="Proteomes" id="UP001500729">
    <property type="component" value="Unassembled WGS sequence"/>
</dbReference>
<dbReference type="SUPFAM" id="SSF53822">
    <property type="entry name" value="Periplasmic binding protein-like I"/>
    <property type="match status" value="1"/>
</dbReference>
<evidence type="ECO:0000256" key="2">
    <source>
        <dbReference type="ARBA" id="ARBA00022729"/>
    </source>
</evidence>
<evidence type="ECO:0000313" key="4">
    <source>
        <dbReference type="EMBL" id="GAA0520194.1"/>
    </source>
</evidence>
<evidence type="ECO:0000259" key="3">
    <source>
        <dbReference type="Pfam" id="PF13458"/>
    </source>
</evidence>
<evidence type="ECO:0000256" key="1">
    <source>
        <dbReference type="ARBA" id="ARBA00010062"/>
    </source>
</evidence>
<dbReference type="InterPro" id="IPR028082">
    <property type="entry name" value="Peripla_BP_I"/>
</dbReference>
<dbReference type="PANTHER" id="PTHR30483">
    <property type="entry name" value="LEUCINE-SPECIFIC-BINDING PROTEIN"/>
    <property type="match status" value="1"/>
</dbReference>
<feature type="domain" description="Leucine-binding protein" evidence="3">
    <location>
        <begin position="4"/>
        <end position="318"/>
    </location>
</feature>
<reference evidence="5" key="1">
    <citation type="journal article" date="2019" name="Int. J. Syst. Evol. Microbiol.">
        <title>The Global Catalogue of Microorganisms (GCM) 10K type strain sequencing project: providing services to taxonomists for standard genome sequencing and annotation.</title>
        <authorList>
            <consortium name="The Broad Institute Genomics Platform"/>
            <consortium name="The Broad Institute Genome Sequencing Center for Infectious Disease"/>
            <person name="Wu L."/>
            <person name="Ma J."/>
        </authorList>
    </citation>
    <scope>NUCLEOTIDE SEQUENCE [LARGE SCALE GENOMIC DNA]</scope>
    <source>
        <strain evidence="5">JCM 10303</strain>
    </source>
</reference>
<dbReference type="EMBL" id="BAAAGS010000009">
    <property type="protein sequence ID" value="GAA0520194.1"/>
    <property type="molecule type" value="Genomic_DNA"/>
</dbReference>
<dbReference type="RefSeq" id="WP_037304754.1">
    <property type="nucleotide sequence ID" value="NZ_BAAAGS010000009.1"/>
</dbReference>
<dbReference type="Pfam" id="PF13458">
    <property type="entry name" value="Peripla_BP_6"/>
    <property type="match status" value="1"/>
</dbReference>
<dbReference type="PANTHER" id="PTHR30483:SF37">
    <property type="entry name" value="ABC TRANSPORTER SUBSTRATE-BINDING PROTEIN"/>
    <property type="match status" value="1"/>
</dbReference>
<sequence length="339" mass="35174">MARVRAALVTPLSGPLAGFGRATAMALRVWAERFSGADGVELEVVDAHPDARMAVRSVERSRPELLFGPYGSGPAAAVVSATSRLVWNHGGARLEPRVNVVNVLAPAASYFQGALRVVRRADRGARRVALLHGATGFGRGVALGAEREAVRLGFVVERAVLPAEPPGGDVLLVAGRFDEEVAVARGLARGGWSAVGFVGAGVEEVLAKLGARREGLLGPAQWLPAAAPRPDEGPGVREFVAAYGGLAGGEPPYPAAQAFAAGVVALRCLRDAGGADDAALAGAARALDCTTLFGRFRLSPESGRQIGHQVLTVQWQDGVRVVVWPPEQADAGLRYPLAG</sequence>
<comment type="similarity">
    <text evidence="1">Belongs to the leucine-binding protein family.</text>
</comment>
<evidence type="ECO:0000313" key="5">
    <source>
        <dbReference type="Proteomes" id="UP001500729"/>
    </source>
</evidence>
<accession>A0ABP3MKQ6</accession>
<gene>
    <name evidence="4" type="ORF">GCM10009533_19160</name>
</gene>
<protein>
    <submittedName>
        <fullName evidence="4">Amino acid ABC transporter substrate-binding protein</fullName>
    </submittedName>
</protein>
<dbReference type="InterPro" id="IPR051010">
    <property type="entry name" value="BCAA_transport"/>
</dbReference>
<keyword evidence="2" id="KW-0732">Signal</keyword>
<name>A0ABP3MKQ6_SACER</name>
<dbReference type="InterPro" id="IPR028081">
    <property type="entry name" value="Leu-bd"/>
</dbReference>
<comment type="caution">
    <text evidence="4">The sequence shown here is derived from an EMBL/GenBank/DDBJ whole genome shotgun (WGS) entry which is preliminary data.</text>
</comment>
<organism evidence="4 5">
    <name type="scientific">Saccharopolyspora erythraea</name>
    <name type="common">Streptomyces erythraeus</name>
    <dbReference type="NCBI Taxonomy" id="1836"/>
    <lineage>
        <taxon>Bacteria</taxon>
        <taxon>Bacillati</taxon>
        <taxon>Actinomycetota</taxon>
        <taxon>Actinomycetes</taxon>
        <taxon>Pseudonocardiales</taxon>
        <taxon>Pseudonocardiaceae</taxon>
        <taxon>Saccharopolyspora</taxon>
    </lineage>
</organism>
<dbReference type="Gene3D" id="3.40.50.2300">
    <property type="match status" value="2"/>
</dbReference>
<proteinExistence type="inferred from homology"/>